<dbReference type="EMBL" id="CAHP01000028">
    <property type="protein sequence ID" value="CCG42214.1"/>
    <property type="molecule type" value="Genomic_DNA"/>
</dbReference>
<feature type="chain" id="PRO_5003611183" evidence="5">
    <location>
        <begin position="23"/>
        <end position="270"/>
    </location>
</feature>
<sequence>MSVCCRWWAAMIAVTFTQIVGAAGTSALAADNREATIRQHGVLRVCIWPDYYSITYRNPRTGTLEGIDIDMARALAADLGVTVAFIESSFARLIENLSDDACDIAMHAVGVRPDRATHVAFSQPTLISGIYAVTTRDHPTIHSWADIDHPGTVVVVQKGTYMEPEMRRRLVNAELRVVNAILEREREVQSGRADVFMTDYPYGRRMADLTDWALLLEPPVPVAPTAYAYALPKGEPEWLERVNRFVATVKTDGRLRAAAQRHHLLPILAE</sequence>
<dbReference type="SUPFAM" id="SSF53850">
    <property type="entry name" value="Periplasmic binding protein-like II"/>
    <property type="match status" value="1"/>
</dbReference>
<dbReference type="Pfam" id="PF00497">
    <property type="entry name" value="SBP_bac_3"/>
    <property type="match status" value="1"/>
</dbReference>
<evidence type="ECO:0000256" key="3">
    <source>
        <dbReference type="ARBA" id="ARBA00022729"/>
    </source>
</evidence>
<dbReference type="CDD" id="cd13530">
    <property type="entry name" value="PBP2_peptides_like"/>
    <property type="match status" value="1"/>
</dbReference>
<dbReference type="STRING" id="1150626.PHAMO_340087"/>
<dbReference type="InterPro" id="IPR001638">
    <property type="entry name" value="Solute-binding_3/MltF_N"/>
</dbReference>
<evidence type="ECO:0000256" key="5">
    <source>
        <dbReference type="SAM" id="SignalP"/>
    </source>
</evidence>
<feature type="domain" description="Solute-binding protein family 3/N-terminal" evidence="6">
    <location>
        <begin position="42"/>
        <end position="266"/>
    </location>
</feature>
<evidence type="ECO:0000256" key="1">
    <source>
        <dbReference type="ARBA" id="ARBA00004196"/>
    </source>
</evidence>
<dbReference type="eggNOG" id="COG0834">
    <property type="taxonomic scope" value="Bacteria"/>
</dbReference>
<evidence type="ECO:0000313" key="8">
    <source>
        <dbReference type="Proteomes" id="UP000004169"/>
    </source>
</evidence>
<proteinExistence type="inferred from homology"/>
<name>H8FV26_MAGML</name>
<keyword evidence="3 5" id="KW-0732">Signal</keyword>
<evidence type="ECO:0000256" key="4">
    <source>
        <dbReference type="RuleBase" id="RU003744"/>
    </source>
</evidence>
<evidence type="ECO:0000313" key="7">
    <source>
        <dbReference type="EMBL" id="CCG42214.1"/>
    </source>
</evidence>
<dbReference type="Gene3D" id="3.40.190.10">
    <property type="entry name" value="Periplasmic binding protein-like II"/>
    <property type="match status" value="2"/>
</dbReference>
<dbReference type="AlphaFoldDB" id="H8FV26"/>
<accession>H8FV26</accession>
<gene>
    <name evidence="7" type="ORF">PHAMO_340087</name>
</gene>
<comment type="subcellular location">
    <subcellularLocation>
        <location evidence="1">Cell envelope</location>
    </subcellularLocation>
</comment>
<dbReference type="PANTHER" id="PTHR35936">
    <property type="entry name" value="MEMBRANE-BOUND LYTIC MUREIN TRANSGLYCOSYLASE F"/>
    <property type="match status" value="1"/>
</dbReference>
<dbReference type="PANTHER" id="PTHR35936:SF17">
    <property type="entry name" value="ARGININE-BINDING EXTRACELLULAR PROTEIN ARTP"/>
    <property type="match status" value="1"/>
</dbReference>
<dbReference type="SMART" id="SM00062">
    <property type="entry name" value="PBPb"/>
    <property type="match status" value="1"/>
</dbReference>
<comment type="similarity">
    <text evidence="2 4">Belongs to the bacterial solute-binding protein 3 family.</text>
</comment>
<evidence type="ECO:0000259" key="6">
    <source>
        <dbReference type="SMART" id="SM00062"/>
    </source>
</evidence>
<protein>
    <submittedName>
        <fullName evidence="7">Extracellular solute-binding protein, family 3</fullName>
    </submittedName>
</protein>
<keyword evidence="8" id="KW-1185">Reference proteome</keyword>
<comment type="caution">
    <text evidence="7">The sequence shown here is derived from an EMBL/GenBank/DDBJ whole genome shotgun (WGS) entry which is preliminary data.</text>
</comment>
<dbReference type="GO" id="GO:0030313">
    <property type="term" value="C:cell envelope"/>
    <property type="evidence" value="ECO:0007669"/>
    <property type="project" value="UniProtKB-SubCell"/>
</dbReference>
<reference evidence="7 8" key="1">
    <citation type="journal article" date="2012" name="J. Bacteriol.">
        <title>Draft Genome Sequence of the Purple Photosynthetic Bacterium Phaeospirillum molischianum DSM120, a Particularly Versatile Bacterium.</title>
        <authorList>
            <person name="Duquesne K."/>
            <person name="Prima V."/>
            <person name="Ji B."/>
            <person name="Rouy Z."/>
            <person name="Medigue C."/>
            <person name="Talla E."/>
            <person name="Sturgis J.N."/>
        </authorList>
    </citation>
    <scope>NUCLEOTIDE SEQUENCE [LARGE SCALE GENOMIC DNA]</scope>
    <source>
        <strain evidence="8">DSM120</strain>
    </source>
</reference>
<dbReference type="InterPro" id="IPR018313">
    <property type="entry name" value="SBP_3_CS"/>
</dbReference>
<feature type="signal peptide" evidence="5">
    <location>
        <begin position="1"/>
        <end position="22"/>
    </location>
</feature>
<dbReference type="Proteomes" id="UP000004169">
    <property type="component" value="Unassembled WGS sequence"/>
</dbReference>
<dbReference type="PROSITE" id="PS01039">
    <property type="entry name" value="SBP_BACTERIAL_3"/>
    <property type="match status" value="1"/>
</dbReference>
<organism evidence="7 8">
    <name type="scientific">Magnetospirillum molischianum DSM 120</name>
    <dbReference type="NCBI Taxonomy" id="1150626"/>
    <lineage>
        <taxon>Bacteria</taxon>
        <taxon>Pseudomonadati</taxon>
        <taxon>Pseudomonadota</taxon>
        <taxon>Alphaproteobacteria</taxon>
        <taxon>Rhodospirillales</taxon>
        <taxon>Rhodospirillaceae</taxon>
        <taxon>Magnetospirillum</taxon>
    </lineage>
</organism>
<evidence type="ECO:0000256" key="2">
    <source>
        <dbReference type="ARBA" id="ARBA00010333"/>
    </source>
</evidence>